<dbReference type="AlphaFoldDB" id="A0AAN6LUH2"/>
<accession>A0AAN6LUH2</accession>
<keyword evidence="3" id="KW-1185">Reference proteome</keyword>
<gene>
    <name evidence="2" type="ORF">GRF29_154g1411494</name>
</gene>
<evidence type="ECO:0000313" key="2">
    <source>
        <dbReference type="EMBL" id="KAK3202980.1"/>
    </source>
</evidence>
<proteinExistence type="predicted"/>
<reference evidence="2 3" key="1">
    <citation type="submission" date="2021-02" db="EMBL/GenBank/DDBJ databases">
        <title>Genome assembly of Pseudopithomyces chartarum.</title>
        <authorList>
            <person name="Jauregui R."/>
            <person name="Singh J."/>
            <person name="Voisey C."/>
        </authorList>
    </citation>
    <scope>NUCLEOTIDE SEQUENCE [LARGE SCALE GENOMIC DNA]</scope>
    <source>
        <strain evidence="2 3">AGR01</strain>
    </source>
</reference>
<feature type="coiled-coil region" evidence="1">
    <location>
        <begin position="199"/>
        <end position="233"/>
    </location>
</feature>
<evidence type="ECO:0000313" key="3">
    <source>
        <dbReference type="Proteomes" id="UP001280581"/>
    </source>
</evidence>
<sequence length="293" mass="33860">MAIPKGLTAKEFAAWANSKFPEEFRLFCVKFPIEEKIFLPSTLFIQVAGLTIGLDLHCDVLLCVGLRIDLLDSRRWTDSLYAALRKDFAIDFITRDSEDGNFRRLKPSNFGTEYKLYPEYADVFSLDKNVEFARNLRNACMYAYLKGGHVAGFYPSTHIRMNLFEKMCKGLAGAYSMDANEQNVSGLALAAAEINLVERSEANLKERKLQAALDKAKQNAADARRMRREERKQWKDKYIKEKRYRGEEVAFLRAKHAKEMEEMKELYDLEATRRRQAEQALQQSQQGKSAYFQ</sequence>
<dbReference type="EMBL" id="WVTA01000013">
    <property type="protein sequence ID" value="KAK3202980.1"/>
    <property type="molecule type" value="Genomic_DNA"/>
</dbReference>
<organism evidence="2 3">
    <name type="scientific">Pseudopithomyces chartarum</name>
    <dbReference type="NCBI Taxonomy" id="1892770"/>
    <lineage>
        <taxon>Eukaryota</taxon>
        <taxon>Fungi</taxon>
        <taxon>Dikarya</taxon>
        <taxon>Ascomycota</taxon>
        <taxon>Pezizomycotina</taxon>
        <taxon>Dothideomycetes</taxon>
        <taxon>Pleosporomycetidae</taxon>
        <taxon>Pleosporales</taxon>
        <taxon>Massarineae</taxon>
        <taxon>Didymosphaeriaceae</taxon>
        <taxon>Pseudopithomyces</taxon>
    </lineage>
</organism>
<dbReference type="Proteomes" id="UP001280581">
    <property type="component" value="Unassembled WGS sequence"/>
</dbReference>
<evidence type="ECO:0000256" key="1">
    <source>
        <dbReference type="SAM" id="Coils"/>
    </source>
</evidence>
<comment type="caution">
    <text evidence="2">The sequence shown here is derived from an EMBL/GenBank/DDBJ whole genome shotgun (WGS) entry which is preliminary data.</text>
</comment>
<name>A0AAN6LUH2_9PLEO</name>
<protein>
    <submittedName>
        <fullName evidence="2">Uncharacterized protein</fullName>
    </submittedName>
</protein>
<keyword evidence="1" id="KW-0175">Coiled coil</keyword>